<proteinExistence type="predicted"/>
<accession>A0ABU4UHB7</accession>
<dbReference type="EMBL" id="JAXARY010000014">
    <property type="protein sequence ID" value="MDX8128709.1"/>
    <property type="molecule type" value="Genomic_DNA"/>
</dbReference>
<gene>
    <name evidence="1" type="ORF">QLH52_15545</name>
</gene>
<sequence length="102" mass="11492">MAICHQRGATIKLANRKELAAPVFADKKILSREDFDAERQALEEQIPQIRRYVDYMLKYTPQLVDSLVKVSLKPKGGQVVTSLSSFLTAFATLMPNRLPNSN</sequence>
<keyword evidence="2" id="KW-1185">Reference proteome</keyword>
<reference evidence="1 2" key="1">
    <citation type="submission" date="2023-11" db="EMBL/GenBank/DDBJ databases">
        <authorList>
            <person name="Ouyang M.-Y."/>
        </authorList>
    </citation>
    <scope>NUCLEOTIDE SEQUENCE [LARGE SCALE GENOMIC DNA]</scope>
    <source>
        <strain evidence="1 2">OY6</strain>
    </source>
</reference>
<dbReference type="Proteomes" id="UP001284537">
    <property type="component" value="Unassembled WGS sequence"/>
</dbReference>
<comment type="caution">
    <text evidence="1">The sequence shown here is derived from an EMBL/GenBank/DDBJ whole genome shotgun (WGS) entry which is preliminary data.</text>
</comment>
<evidence type="ECO:0000313" key="2">
    <source>
        <dbReference type="Proteomes" id="UP001284537"/>
    </source>
</evidence>
<protein>
    <submittedName>
        <fullName evidence="1">Uncharacterized protein</fullName>
    </submittedName>
</protein>
<organism evidence="1 2">
    <name type="scientific">Methylomonas defluvii</name>
    <dbReference type="NCBI Taxonomy" id="3045149"/>
    <lineage>
        <taxon>Bacteria</taxon>
        <taxon>Pseudomonadati</taxon>
        <taxon>Pseudomonadota</taxon>
        <taxon>Gammaproteobacteria</taxon>
        <taxon>Methylococcales</taxon>
        <taxon>Methylococcaceae</taxon>
        <taxon>Methylomonas</taxon>
    </lineage>
</organism>
<dbReference type="RefSeq" id="WP_319962194.1">
    <property type="nucleotide sequence ID" value="NZ_JAXARY010000014.1"/>
</dbReference>
<name>A0ABU4UHB7_9GAMM</name>
<evidence type="ECO:0000313" key="1">
    <source>
        <dbReference type="EMBL" id="MDX8128709.1"/>
    </source>
</evidence>